<dbReference type="AlphaFoldDB" id="A0A180H2Y2"/>
<dbReference type="InterPro" id="IPR001547">
    <property type="entry name" value="Glyco_hydro_5"/>
</dbReference>
<evidence type="ECO:0000256" key="2">
    <source>
        <dbReference type="ARBA" id="ARBA00005641"/>
    </source>
</evidence>
<evidence type="ECO:0000256" key="13">
    <source>
        <dbReference type="ARBA" id="ARBA00037126"/>
    </source>
</evidence>
<protein>
    <recommendedName>
        <fullName evidence="14">glucan 1,3-beta-glucosidase</fullName>
        <ecNumber evidence="14">3.2.1.58</ecNumber>
    </recommendedName>
    <alternativeName>
        <fullName evidence="15">Exo-1,3-beta-glucanase D</fullName>
    </alternativeName>
</protein>
<dbReference type="Proteomes" id="UP000005240">
    <property type="component" value="Unassembled WGS sequence"/>
</dbReference>
<dbReference type="SUPFAM" id="SSF51445">
    <property type="entry name" value="(Trans)glycosidases"/>
    <property type="match status" value="1"/>
</dbReference>
<evidence type="ECO:0000256" key="3">
    <source>
        <dbReference type="ARBA" id="ARBA00022475"/>
    </source>
</evidence>
<dbReference type="InterPro" id="IPR050386">
    <property type="entry name" value="Glycosyl_hydrolase_5"/>
</dbReference>
<dbReference type="Pfam" id="PF00150">
    <property type="entry name" value="Cellulase"/>
    <property type="match status" value="1"/>
</dbReference>
<feature type="region of interest" description="Disordered" evidence="16">
    <location>
        <begin position="164"/>
        <end position="186"/>
    </location>
</feature>
<evidence type="ECO:0000256" key="17">
    <source>
        <dbReference type="SAM" id="Phobius"/>
    </source>
</evidence>
<gene>
    <name evidence="19" type="ORF">PTTG_04563</name>
</gene>
<keyword evidence="6" id="KW-0735">Signal-anchor</keyword>
<evidence type="ECO:0000313" key="19">
    <source>
        <dbReference type="EMBL" id="OAV99360.1"/>
    </source>
</evidence>
<dbReference type="GO" id="GO:0009986">
    <property type="term" value="C:cell surface"/>
    <property type="evidence" value="ECO:0007669"/>
    <property type="project" value="TreeGrafter"/>
</dbReference>
<keyword evidence="7 17" id="KW-1133">Transmembrane helix</keyword>
<evidence type="ECO:0000256" key="5">
    <source>
        <dbReference type="ARBA" id="ARBA00022801"/>
    </source>
</evidence>
<keyword evidence="8 17" id="KW-0472">Membrane</keyword>
<dbReference type="GO" id="GO:0004338">
    <property type="term" value="F:glucan exo-1,3-beta-glucosidase activity"/>
    <property type="evidence" value="ECO:0007669"/>
    <property type="project" value="UniProtKB-EC"/>
</dbReference>
<dbReference type="EMBL" id="ADAS02000003">
    <property type="protein sequence ID" value="OAV99360.1"/>
    <property type="molecule type" value="Genomic_DNA"/>
</dbReference>
<organism evidence="19">
    <name type="scientific">Puccinia triticina (isolate 1-1 / race 1 (BBBD))</name>
    <name type="common">Brown leaf rust fungus</name>
    <dbReference type="NCBI Taxonomy" id="630390"/>
    <lineage>
        <taxon>Eukaryota</taxon>
        <taxon>Fungi</taxon>
        <taxon>Dikarya</taxon>
        <taxon>Basidiomycota</taxon>
        <taxon>Pucciniomycotina</taxon>
        <taxon>Pucciniomycetes</taxon>
        <taxon>Pucciniales</taxon>
        <taxon>Pucciniaceae</taxon>
        <taxon>Puccinia</taxon>
    </lineage>
</organism>
<evidence type="ECO:0000256" key="12">
    <source>
        <dbReference type="ARBA" id="ARBA00036824"/>
    </source>
</evidence>
<dbReference type="GO" id="GO:0071555">
    <property type="term" value="P:cell wall organization"/>
    <property type="evidence" value="ECO:0007669"/>
    <property type="project" value="UniProtKB-KW"/>
</dbReference>
<evidence type="ECO:0000313" key="21">
    <source>
        <dbReference type="Proteomes" id="UP000005240"/>
    </source>
</evidence>
<evidence type="ECO:0000256" key="11">
    <source>
        <dbReference type="ARBA" id="ARBA00023316"/>
    </source>
</evidence>
<evidence type="ECO:0000256" key="15">
    <source>
        <dbReference type="ARBA" id="ARBA00041260"/>
    </source>
</evidence>
<sequence length="767" mass="82300">MAENIPLTTQAGSPARDPYNVIFETSDPPPQPRFLGAALRDYRPVSGHSVYTTSSSPNRNSGVIDDSYEADVTAPFMPGEDSTNAEMAPTASQSGNTLLTDISSKEYDPNGLANSTNTDEAFPKKRRNRAIGCIAIAIAITILLAIIIGSVLGSRSHKRNLAEGMQSSAATGAKSGGSTGKNSKLWGVGGDTIKTEDGHSFLYNNTLGGTWVSIPFNDTAKPQGDQPTLEQKWDYSANRILGVNLGGWLVLEPFIVPSLFEPYANSATPVVDEWTLCQALGTKAASTIENHYKTFITEQDFADIASAGLNWVRLPVGWWMIETWGNEPFVAGVSFKYFLKAITWARKYGLRINLDLHAVPGSQNGWNHSGKLGTIGFLRGAMGVANAQRAFNYVRTLTQFISQSQYQHVVPMFSVLNEAQTGIIGTNAMRTWYYQVYQMLRTIGGTGEGHGPFMVVHDGFSGGPGWNGFLQGADRLGLDTHSYFCFGAQNTDSVPVSSAKPCQQWASLANATMAGFGLSITGEFSLAINDCGLYVNNVGSGTRYEGTYPTAANPDGQYKRIGSCDQWLDDRLWTPEMKNAFADLAQTQQDVMRNSFFWTWKIGNSTTQDNVPNPMWNYQGGLQKGYIRSDARVSNGRCTAVVSGLGGTYAPKIIAGDLDSWQVGGAGAGQILASEVQKYGQFPPDAISGGPGGANYPTAALPRYVAAGTPVTLVPAPIATGANHISAGTGWADPQDTAKWWIAQPGCQYLDPWGGVAAPVPTPICGI</sequence>
<dbReference type="InterPro" id="IPR017853">
    <property type="entry name" value="GH"/>
</dbReference>
<reference evidence="20 21" key="3">
    <citation type="journal article" date="2017" name="G3 (Bethesda)">
        <title>Comparative analysis highlights variable genome content of wheat rusts and divergence of the mating loci.</title>
        <authorList>
            <person name="Cuomo C.A."/>
            <person name="Bakkeren G."/>
            <person name="Khalil H.B."/>
            <person name="Panwar V."/>
            <person name="Joly D."/>
            <person name="Linning R."/>
            <person name="Sakthikumar S."/>
            <person name="Song X."/>
            <person name="Adiconis X."/>
            <person name="Fan L."/>
            <person name="Goldberg J.M."/>
            <person name="Levin J.Z."/>
            <person name="Young S."/>
            <person name="Zeng Q."/>
            <person name="Anikster Y."/>
            <person name="Bruce M."/>
            <person name="Wang M."/>
            <person name="Yin C."/>
            <person name="McCallum B."/>
            <person name="Szabo L.J."/>
            <person name="Hulbert S."/>
            <person name="Chen X."/>
            <person name="Fellers J.P."/>
        </authorList>
    </citation>
    <scope>NUCLEOTIDE SEQUENCE</scope>
    <source>
        <strain evidence="21">Isolate 1-1 / race 1 (BBBD)</strain>
        <strain evidence="20">isolate 1-1 / race 1 (BBBD)</strain>
    </source>
</reference>
<comment type="subcellular location">
    <subcellularLocation>
        <location evidence="1">Cell membrane</location>
        <topology evidence="1">Single-pass type II membrane protein</topology>
    </subcellularLocation>
</comment>
<reference evidence="19" key="1">
    <citation type="submission" date="2009-11" db="EMBL/GenBank/DDBJ databases">
        <authorList>
            <consortium name="The Broad Institute Genome Sequencing Platform"/>
            <person name="Ward D."/>
            <person name="Feldgarden M."/>
            <person name="Earl A."/>
            <person name="Young S.K."/>
            <person name="Zeng Q."/>
            <person name="Koehrsen M."/>
            <person name="Alvarado L."/>
            <person name="Berlin A."/>
            <person name="Bochicchio J."/>
            <person name="Borenstein D."/>
            <person name="Chapman S.B."/>
            <person name="Chen Z."/>
            <person name="Engels R."/>
            <person name="Freedman E."/>
            <person name="Gellesch M."/>
            <person name="Goldberg J."/>
            <person name="Griggs A."/>
            <person name="Gujja S."/>
            <person name="Heilman E."/>
            <person name="Heiman D."/>
            <person name="Hepburn T."/>
            <person name="Howarth C."/>
            <person name="Jen D."/>
            <person name="Larson L."/>
            <person name="Lewis B."/>
            <person name="Mehta T."/>
            <person name="Park D."/>
            <person name="Pearson M."/>
            <person name="Roberts A."/>
            <person name="Saif S."/>
            <person name="Shea T."/>
            <person name="Shenoy N."/>
            <person name="Sisk P."/>
            <person name="Stolte C."/>
            <person name="Sykes S."/>
            <person name="Thomson T."/>
            <person name="Walk T."/>
            <person name="White J."/>
            <person name="Yandava C."/>
            <person name="Izard J."/>
            <person name="Baranova O.V."/>
            <person name="Blanton J.M."/>
            <person name="Tanner A.C."/>
            <person name="Dewhirst F.E."/>
            <person name="Haas B."/>
            <person name="Nusbaum C."/>
            <person name="Birren B."/>
        </authorList>
    </citation>
    <scope>NUCLEOTIDE SEQUENCE [LARGE SCALE GENOMIC DNA]</scope>
    <source>
        <strain evidence="19">1-1 BBBD Race 1</strain>
    </source>
</reference>
<evidence type="ECO:0000256" key="8">
    <source>
        <dbReference type="ARBA" id="ARBA00023136"/>
    </source>
</evidence>
<evidence type="ECO:0000256" key="16">
    <source>
        <dbReference type="SAM" id="MobiDB-lite"/>
    </source>
</evidence>
<dbReference type="GO" id="GO:0009251">
    <property type="term" value="P:glucan catabolic process"/>
    <property type="evidence" value="ECO:0007669"/>
    <property type="project" value="TreeGrafter"/>
</dbReference>
<keyword evidence="5" id="KW-0378">Hydrolase</keyword>
<dbReference type="Gene3D" id="3.20.20.80">
    <property type="entry name" value="Glycosidases"/>
    <property type="match status" value="1"/>
</dbReference>
<evidence type="ECO:0000256" key="14">
    <source>
        <dbReference type="ARBA" id="ARBA00038929"/>
    </source>
</evidence>
<evidence type="ECO:0000256" key="7">
    <source>
        <dbReference type="ARBA" id="ARBA00022989"/>
    </source>
</evidence>
<keyword evidence="21" id="KW-1185">Reference proteome</keyword>
<evidence type="ECO:0000256" key="4">
    <source>
        <dbReference type="ARBA" id="ARBA00022692"/>
    </source>
</evidence>
<reference evidence="19" key="2">
    <citation type="submission" date="2016-05" db="EMBL/GenBank/DDBJ databases">
        <title>Comparative analysis highlights variable genome content of wheat rusts and divergence of the mating loci.</title>
        <authorList>
            <person name="Cuomo C.A."/>
            <person name="Bakkeren G."/>
            <person name="Szabo L."/>
            <person name="Khalil H."/>
            <person name="Joly D."/>
            <person name="Goldberg J."/>
            <person name="Young S."/>
            <person name="Zeng Q."/>
            <person name="Fellers J."/>
        </authorList>
    </citation>
    <scope>NUCLEOTIDE SEQUENCE [LARGE SCALE GENOMIC DNA]</scope>
    <source>
        <strain evidence="19">1-1 BBBD Race 1</strain>
    </source>
</reference>
<comment type="catalytic activity">
    <reaction evidence="12">
        <text>Successive hydrolysis of beta-D-glucose units from the non-reducing ends of (1-&gt;3)-beta-D-glucans, releasing alpha-glucose.</text>
        <dbReference type="EC" id="3.2.1.58"/>
    </reaction>
</comment>
<evidence type="ECO:0000256" key="9">
    <source>
        <dbReference type="ARBA" id="ARBA00023180"/>
    </source>
</evidence>
<dbReference type="PANTHER" id="PTHR31297">
    <property type="entry name" value="GLUCAN ENDO-1,6-BETA-GLUCOSIDASE B"/>
    <property type="match status" value="1"/>
</dbReference>
<keyword evidence="3" id="KW-1003">Cell membrane</keyword>
<feature type="domain" description="Glycoside hydrolase family 5" evidence="18">
    <location>
        <begin position="289"/>
        <end position="509"/>
    </location>
</feature>
<dbReference type="VEuPathDB" id="FungiDB:PTTG_04563"/>
<proteinExistence type="inferred from homology"/>
<dbReference type="OrthoDB" id="62120at2759"/>
<reference evidence="20" key="4">
    <citation type="submission" date="2025-05" db="UniProtKB">
        <authorList>
            <consortium name="EnsemblFungi"/>
        </authorList>
    </citation>
    <scope>IDENTIFICATION</scope>
    <source>
        <strain evidence="20">isolate 1-1 / race 1 (BBBD)</strain>
    </source>
</reference>
<evidence type="ECO:0000313" key="20">
    <source>
        <dbReference type="EnsemblFungi" id="PTTG_04563-t43_1-p1"/>
    </source>
</evidence>
<accession>A0A180H2Y2</accession>
<dbReference type="EC" id="3.2.1.58" evidence="14"/>
<name>A0A180H2Y2_PUCT1</name>
<dbReference type="EnsemblFungi" id="PTTG_04563-t43_1">
    <property type="protein sequence ID" value="PTTG_04563-t43_1-p1"/>
    <property type="gene ID" value="PTTG_04563"/>
</dbReference>
<dbReference type="PANTHER" id="PTHR31297:SF34">
    <property type="entry name" value="GLUCAN 1,3-BETA-GLUCOSIDASE 2"/>
    <property type="match status" value="1"/>
</dbReference>
<keyword evidence="9" id="KW-0325">Glycoprotein</keyword>
<comment type="similarity">
    <text evidence="2">Belongs to the glycosyl hydrolase 5 (cellulase A) family.</text>
</comment>
<dbReference type="FunFam" id="3.20.20.80:FF:000033">
    <property type="entry name" value="Glucan 1,3-beta-glucosidase A"/>
    <property type="match status" value="1"/>
</dbReference>
<keyword evidence="4 17" id="KW-0812">Transmembrane</keyword>
<evidence type="ECO:0000259" key="18">
    <source>
        <dbReference type="Pfam" id="PF00150"/>
    </source>
</evidence>
<dbReference type="GO" id="GO:0005886">
    <property type="term" value="C:plasma membrane"/>
    <property type="evidence" value="ECO:0007669"/>
    <property type="project" value="UniProtKB-SubCell"/>
</dbReference>
<keyword evidence="11" id="KW-0961">Cell wall biogenesis/degradation</keyword>
<evidence type="ECO:0000256" key="1">
    <source>
        <dbReference type="ARBA" id="ARBA00004401"/>
    </source>
</evidence>
<dbReference type="STRING" id="630390.A0A180H2Y2"/>
<evidence type="ECO:0000256" key="10">
    <source>
        <dbReference type="ARBA" id="ARBA00023295"/>
    </source>
</evidence>
<evidence type="ECO:0000256" key="6">
    <source>
        <dbReference type="ARBA" id="ARBA00022968"/>
    </source>
</evidence>
<feature type="transmembrane region" description="Helical" evidence="17">
    <location>
        <begin position="130"/>
        <end position="152"/>
    </location>
</feature>
<keyword evidence="10" id="KW-0326">Glycosidase</keyword>
<comment type="function">
    <text evidence="13">Glucosidase involved in the degradation of cellulosic biomass. Active on lichenan.</text>
</comment>
<dbReference type="GO" id="GO:0005576">
    <property type="term" value="C:extracellular region"/>
    <property type="evidence" value="ECO:0007669"/>
    <property type="project" value="TreeGrafter"/>
</dbReference>